<evidence type="ECO:0000313" key="9">
    <source>
        <dbReference type="EMBL" id="MCZ4280520.1"/>
    </source>
</evidence>
<dbReference type="Pfam" id="PF03963">
    <property type="entry name" value="FlgD"/>
    <property type="match status" value="1"/>
</dbReference>
<keyword evidence="9" id="KW-0966">Cell projection</keyword>
<dbReference type="InterPro" id="IPR005648">
    <property type="entry name" value="FlgD"/>
</dbReference>
<keyword evidence="9" id="KW-0282">Flagellum</keyword>
<feature type="region of interest" description="Disordered" evidence="6">
    <location>
        <begin position="1"/>
        <end position="23"/>
    </location>
</feature>
<dbReference type="Proteomes" id="UP001069802">
    <property type="component" value="Unassembled WGS sequence"/>
</dbReference>
<dbReference type="Gene3D" id="2.60.40.4070">
    <property type="match status" value="1"/>
</dbReference>
<evidence type="ECO:0000259" key="7">
    <source>
        <dbReference type="Pfam" id="PF13860"/>
    </source>
</evidence>
<gene>
    <name evidence="9" type="ORF">O4H49_07010</name>
</gene>
<evidence type="ECO:0000313" key="10">
    <source>
        <dbReference type="Proteomes" id="UP001069802"/>
    </source>
</evidence>
<evidence type="ECO:0000256" key="2">
    <source>
        <dbReference type="ARBA" id="ARBA00016013"/>
    </source>
</evidence>
<name>A0ABT4LHE7_9PROT</name>
<proteinExistence type="inferred from homology"/>
<sequence length="233" mass="24330">MDTAVQGPAPVNGVTYKNTSDSGSLTGGTSLNSTFDMFLKLLTTQLKNQDPLNPTDNNEFVNQLTQFSQTEAALNTNTKLDSLIALQGNSQLSSALGYVGNVIKADSIVLNLDDSGADIAYALTGNSAKTEIKIIDATGKTVRVLNGSLTAGQHEIHWDGNDESGNPLEKGLYGFAVVATDSDDKVIQTAQGIKGTVTGVQMSNGTVVLNLGEVEIPLENVQAVLQKPASGSS</sequence>
<dbReference type="Pfam" id="PF13860">
    <property type="entry name" value="FlgD_ig"/>
    <property type="match status" value="1"/>
</dbReference>
<dbReference type="Pfam" id="PF13861">
    <property type="entry name" value="FLgD_tudor"/>
    <property type="match status" value="1"/>
</dbReference>
<evidence type="ECO:0000256" key="3">
    <source>
        <dbReference type="ARBA" id="ARBA00022795"/>
    </source>
</evidence>
<comment type="similarity">
    <text evidence="1 5">Belongs to the FlgD family.</text>
</comment>
<accession>A0ABT4LHE7</accession>
<comment type="function">
    <text evidence="4 5">Required for flagellar hook formation. May act as a scaffolding protein.</text>
</comment>
<protein>
    <recommendedName>
        <fullName evidence="2 5">Basal-body rod modification protein FlgD</fullName>
    </recommendedName>
</protein>
<feature type="domain" description="FlgD Tudor-like" evidence="8">
    <location>
        <begin position="90"/>
        <end position="222"/>
    </location>
</feature>
<dbReference type="InterPro" id="IPR025965">
    <property type="entry name" value="FlgD/Vpr_Ig-like"/>
</dbReference>
<keyword evidence="3 5" id="KW-1005">Bacterial flagellum biogenesis</keyword>
<evidence type="ECO:0000256" key="5">
    <source>
        <dbReference type="RuleBase" id="RU362076"/>
    </source>
</evidence>
<dbReference type="EMBL" id="JAPWGY010000002">
    <property type="protein sequence ID" value="MCZ4280520.1"/>
    <property type="molecule type" value="Genomic_DNA"/>
</dbReference>
<evidence type="ECO:0000256" key="6">
    <source>
        <dbReference type="SAM" id="MobiDB-lite"/>
    </source>
</evidence>
<reference evidence="9" key="1">
    <citation type="submission" date="2022-12" db="EMBL/GenBank/DDBJ databases">
        <title>Bacterial isolates from different developmental stages of Nematostella vectensis.</title>
        <authorList>
            <person name="Fraune S."/>
        </authorList>
    </citation>
    <scope>NUCLEOTIDE SEQUENCE</scope>
    <source>
        <strain evidence="9">G21630-S1</strain>
    </source>
</reference>
<evidence type="ECO:0000256" key="1">
    <source>
        <dbReference type="ARBA" id="ARBA00010577"/>
    </source>
</evidence>
<dbReference type="InterPro" id="IPR025963">
    <property type="entry name" value="FLgD_Tudor"/>
</dbReference>
<feature type="domain" description="FlgD/Vpr Ig-like" evidence="7">
    <location>
        <begin position="116"/>
        <end position="182"/>
    </location>
</feature>
<comment type="caution">
    <text evidence="9">The sequence shown here is derived from an EMBL/GenBank/DDBJ whole genome shotgun (WGS) entry which is preliminary data.</text>
</comment>
<keyword evidence="10" id="KW-1185">Reference proteome</keyword>
<keyword evidence="9" id="KW-0969">Cilium</keyword>
<organism evidence="9 10">
    <name type="scientific">Kiloniella laminariae</name>
    <dbReference type="NCBI Taxonomy" id="454162"/>
    <lineage>
        <taxon>Bacteria</taxon>
        <taxon>Pseudomonadati</taxon>
        <taxon>Pseudomonadota</taxon>
        <taxon>Alphaproteobacteria</taxon>
        <taxon>Rhodospirillales</taxon>
        <taxon>Kiloniellaceae</taxon>
        <taxon>Kiloniella</taxon>
    </lineage>
</organism>
<evidence type="ECO:0000259" key="8">
    <source>
        <dbReference type="Pfam" id="PF13861"/>
    </source>
</evidence>
<dbReference type="Gene3D" id="2.30.30.910">
    <property type="match status" value="1"/>
</dbReference>
<evidence type="ECO:0000256" key="4">
    <source>
        <dbReference type="ARBA" id="ARBA00024746"/>
    </source>
</evidence>
<dbReference type="RefSeq" id="WP_269422715.1">
    <property type="nucleotide sequence ID" value="NZ_JAPWGY010000002.1"/>
</dbReference>